<dbReference type="GO" id="GO:0009229">
    <property type="term" value="P:thiamine diphosphate biosynthetic process"/>
    <property type="evidence" value="ECO:0007669"/>
    <property type="project" value="UniProtKB-UniRule"/>
</dbReference>
<evidence type="ECO:0000313" key="14">
    <source>
        <dbReference type="EMBL" id="SHK55585.1"/>
    </source>
</evidence>
<dbReference type="Proteomes" id="UP000323392">
    <property type="component" value="Unassembled WGS sequence"/>
</dbReference>
<dbReference type="AlphaFoldDB" id="A0A150FQ48"/>
<dbReference type="EMBL" id="FRBG01000002">
    <property type="protein sequence ID" value="SHK55585.1"/>
    <property type="molecule type" value="Genomic_DNA"/>
</dbReference>
<dbReference type="Gene3D" id="3.20.20.70">
    <property type="entry name" value="Aldolase class I"/>
    <property type="match status" value="1"/>
</dbReference>
<keyword evidence="16" id="KW-1185">Reference proteome</keyword>
<comment type="caution">
    <text evidence="13">The sequence shown here is derived from an EMBL/GenBank/DDBJ whole genome shotgun (WGS) entry which is preliminary data.</text>
</comment>
<dbReference type="Pfam" id="PF02581">
    <property type="entry name" value="TMP-TENI"/>
    <property type="match status" value="1"/>
</dbReference>
<comment type="catalytic activity">
    <reaction evidence="8 9 10">
        <text>2-[(2R,5Z)-2-carboxy-4-methylthiazol-5(2H)-ylidene]ethyl phosphate + 4-amino-2-methyl-5-(diphosphooxymethyl)pyrimidine + 2 H(+) = thiamine phosphate + CO2 + diphosphate</text>
        <dbReference type="Rhea" id="RHEA:47844"/>
        <dbReference type="ChEBI" id="CHEBI:15378"/>
        <dbReference type="ChEBI" id="CHEBI:16526"/>
        <dbReference type="ChEBI" id="CHEBI:33019"/>
        <dbReference type="ChEBI" id="CHEBI:37575"/>
        <dbReference type="ChEBI" id="CHEBI:57841"/>
        <dbReference type="ChEBI" id="CHEBI:62899"/>
        <dbReference type="EC" id="2.5.1.3"/>
    </reaction>
</comment>
<dbReference type="PANTHER" id="PTHR20857">
    <property type="entry name" value="THIAMINE-PHOSPHATE PYROPHOSPHORYLASE"/>
    <property type="match status" value="1"/>
</dbReference>
<keyword evidence="5 9" id="KW-0784">Thiamine biosynthesis</keyword>
<evidence type="ECO:0000256" key="5">
    <source>
        <dbReference type="ARBA" id="ARBA00022977"/>
    </source>
</evidence>
<dbReference type="GO" id="GO:0005737">
    <property type="term" value="C:cytoplasm"/>
    <property type="evidence" value="ECO:0007669"/>
    <property type="project" value="TreeGrafter"/>
</dbReference>
<evidence type="ECO:0000313" key="13">
    <source>
        <dbReference type="EMBL" id="KXZ39335.1"/>
    </source>
</evidence>
<dbReference type="GO" id="GO:0009228">
    <property type="term" value="P:thiamine biosynthetic process"/>
    <property type="evidence" value="ECO:0007669"/>
    <property type="project" value="UniProtKB-KW"/>
</dbReference>
<feature type="binding site" evidence="9">
    <location>
        <begin position="41"/>
        <end position="45"/>
    </location>
    <ligand>
        <name>4-amino-2-methyl-5-(diphosphooxymethyl)pyrimidine</name>
        <dbReference type="ChEBI" id="CHEBI:57841"/>
    </ligand>
</feature>
<comment type="catalytic activity">
    <reaction evidence="7 9 10">
        <text>2-(2-carboxy-4-methylthiazol-5-yl)ethyl phosphate + 4-amino-2-methyl-5-(diphosphooxymethyl)pyrimidine + 2 H(+) = thiamine phosphate + CO2 + diphosphate</text>
        <dbReference type="Rhea" id="RHEA:47848"/>
        <dbReference type="ChEBI" id="CHEBI:15378"/>
        <dbReference type="ChEBI" id="CHEBI:16526"/>
        <dbReference type="ChEBI" id="CHEBI:33019"/>
        <dbReference type="ChEBI" id="CHEBI:37575"/>
        <dbReference type="ChEBI" id="CHEBI:57841"/>
        <dbReference type="ChEBI" id="CHEBI:62890"/>
        <dbReference type="EC" id="2.5.1.3"/>
    </reaction>
</comment>
<evidence type="ECO:0000256" key="8">
    <source>
        <dbReference type="ARBA" id="ARBA00047883"/>
    </source>
</evidence>
<comment type="cofactor">
    <cofactor evidence="9">
        <name>Mg(2+)</name>
        <dbReference type="ChEBI" id="CHEBI:18420"/>
    </cofactor>
    <text evidence="9">Binds 1 Mg(2+) ion per subunit.</text>
</comment>
<keyword evidence="3 9" id="KW-0479">Metal-binding</keyword>
<dbReference type="CDD" id="cd00564">
    <property type="entry name" value="TMP_TenI"/>
    <property type="match status" value="1"/>
</dbReference>
<dbReference type="HAMAP" id="MF_00097">
    <property type="entry name" value="TMP_synthase"/>
    <property type="match status" value="1"/>
</dbReference>
<dbReference type="InterPro" id="IPR022998">
    <property type="entry name" value="ThiamineP_synth_TenI"/>
</dbReference>
<evidence type="ECO:0000256" key="2">
    <source>
        <dbReference type="ARBA" id="ARBA00022679"/>
    </source>
</evidence>
<keyword evidence="4 9" id="KW-0460">Magnesium</keyword>
<dbReference type="PANTHER" id="PTHR20857:SF23">
    <property type="entry name" value="THIAMINE BIOSYNTHETIC BIFUNCTIONAL ENZYME"/>
    <property type="match status" value="1"/>
</dbReference>
<gene>
    <name evidence="9" type="primary">thiE</name>
    <name evidence="13" type="ORF">JWYL7_0410</name>
    <name evidence="14" type="ORF">SAMN05661008_00481</name>
</gene>
<feature type="binding site" evidence="9">
    <location>
        <position position="168"/>
    </location>
    <ligand>
        <name>2-[(2R,5Z)-2-carboxy-4-methylthiazol-5(2H)-ylidene]ethyl phosphate</name>
        <dbReference type="ChEBI" id="CHEBI:62899"/>
    </ligand>
</feature>
<evidence type="ECO:0000256" key="7">
    <source>
        <dbReference type="ARBA" id="ARBA00047851"/>
    </source>
</evidence>
<proteinExistence type="inferred from homology"/>
<feature type="binding site" evidence="9">
    <location>
        <position position="141"/>
    </location>
    <ligand>
        <name>4-amino-2-methyl-5-(diphosphooxymethyl)pyrimidine</name>
        <dbReference type="ChEBI" id="CHEBI:57841"/>
    </ligand>
</feature>
<evidence type="ECO:0000313" key="15">
    <source>
        <dbReference type="Proteomes" id="UP000092605"/>
    </source>
</evidence>
<feature type="binding site" evidence="9">
    <location>
        <position position="93"/>
    </location>
    <ligand>
        <name>Mg(2+)</name>
        <dbReference type="ChEBI" id="CHEBI:18420"/>
    </ligand>
</feature>
<evidence type="ECO:0000256" key="1">
    <source>
        <dbReference type="ARBA" id="ARBA00005165"/>
    </source>
</evidence>
<evidence type="ECO:0000256" key="4">
    <source>
        <dbReference type="ARBA" id="ARBA00022842"/>
    </source>
</evidence>
<comment type="similarity">
    <text evidence="9 10">Belongs to the thiamine-phosphate synthase family.</text>
</comment>
<dbReference type="InterPro" id="IPR034291">
    <property type="entry name" value="TMP_synthase"/>
</dbReference>
<dbReference type="FunFam" id="3.20.20.70:FF:000096">
    <property type="entry name" value="Thiamine-phosphate synthase"/>
    <property type="match status" value="1"/>
</dbReference>
<feature type="binding site" evidence="9">
    <location>
        <position position="112"/>
    </location>
    <ligand>
        <name>4-amino-2-methyl-5-(diphosphooxymethyl)pyrimidine</name>
        <dbReference type="ChEBI" id="CHEBI:57841"/>
    </ligand>
</feature>
<evidence type="ECO:0000313" key="16">
    <source>
        <dbReference type="Proteomes" id="UP000323392"/>
    </source>
</evidence>
<evidence type="ECO:0000259" key="12">
    <source>
        <dbReference type="Pfam" id="PF02581"/>
    </source>
</evidence>
<dbReference type="EMBL" id="LSFY01000001">
    <property type="protein sequence ID" value="KXZ39335.1"/>
    <property type="molecule type" value="Genomic_DNA"/>
</dbReference>
<protein>
    <recommendedName>
        <fullName evidence="9">Thiamine-phosphate synthase</fullName>
        <shortName evidence="9">TP synthase</shortName>
        <shortName evidence="9">TPS</shortName>
        <ecNumber evidence="9">2.5.1.3</ecNumber>
    </recommendedName>
    <alternativeName>
        <fullName evidence="9">Thiamine-phosphate pyrophosphorylase</fullName>
        <shortName evidence="9">TMP pyrophosphorylase</shortName>
        <shortName evidence="9">TMP-PPase</shortName>
    </alternativeName>
</protein>
<organism evidence="13 15">
    <name type="scientific">Alkalithermobacter thermoalcaliphilus JW-YL-7 = DSM 7308</name>
    <dbReference type="NCBI Taxonomy" id="1121328"/>
    <lineage>
        <taxon>Bacteria</taxon>
        <taxon>Bacillati</taxon>
        <taxon>Bacillota</taxon>
        <taxon>Clostridia</taxon>
        <taxon>Peptostreptococcales</taxon>
        <taxon>Tepidibacteraceae</taxon>
        <taxon>Alkalithermobacter</taxon>
    </lineage>
</organism>
<dbReference type="UniPathway" id="UPA00060">
    <property type="reaction ID" value="UER00141"/>
</dbReference>
<sequence>MNLKMNVNYSLYLVTDRDILKGKDLFKSIEDAIIGGVTIVQIREKNISSLEFYNIAKKAKMVTDKYNIPLIINDRIDIAIAVDASGVHLGQQDLPAIVARNLIGKNKILGISVSNLELALKAEKDTADYIGVGAVFNTNTKKNTNKVSLDVLKQIKSCVNIPVVAIGGINETNIKSIQKTNVDGIAVVSAILGKDDIKNASKNISTIINRR</sequence>
<dbReference type="STRING" id="1121328.JWYL7_0410"/>
<evidence type="ECO:0000256" key="10">
    <source>
        <dbReference type="RuleBase" id="RU003826"/>
    </source>
</evidence>
<feature type="binding site" evidence="9">
    <location>
        <position position="73"/>
    </location>
    <ligand>
        <name>4-amino-2-methyl-5-(diphosphooxymethyl)pyrimidine</name>
        <dbReference type="ChEBI" id="CHEBI:57841"/>
    </ligand>
</feature>
<feature type="binding site" evidence="9">
    <location>
        <position position="74"/>
    </location>
    <ligand>
        <name>Mg(2+)</name>
        <dbReference type="ChEBI" id="CHEBI:18420"/>
    </ligand>
</feature>
<dbReference type="EC" id="2.5.1.3" evidence="9"/>
<feature type="binding site" evidence="9">
    <location>
        <begin position="138"/>
        <end position="140"/>
    </location>
    <ligand>
        <name>2-[(2R,5Z)-2-carboxy-4-methylthiazol-5(2H)-ylidene]ethyl phosphate</name>
        <dbReference type="ChEBI" id="CHEBI:62899"/>
    </ligand>
</feature>
<evidence type="ECO:0000256" key="9">
    <source>
        <dbReference type="HAMAP-Rule" id="MF_00097"/>
    </source>
</evidence>
<comment type="pathway">
    <text evidence="1 9 11">Cofactor biosynthesis; thiamine diphosphate biosynthesis; thiamine phosphate from 4-amino-2-methyl-5-diphosphomethylpyrimidine and 4-methyl-5-(2-phosphoethyl)-thiazole: step 1/1.</text>
</comment>
<evidence type="ECO:0000256" key="6">
    <source>
        <dbReference type="ARBA" id="ARBA00047334"/>
    </source>
</evidence>
<evidence type="ECO:0000256" key="3">
    <source>
        <dbReference type="ARBA" id="ARBA00022723"/>
    </source>
</evidence>
<feature type="binding site" evidence="9">
    <location>
        <begin position="188"/>
        <end position="189"/>
    </location>
    <ligand>
        <name>2-[(2R,5Z)-2-carboxy-4-methylthiazol-5(2H)-ylidene]ethyl phosphate</name>
        <dbReference type="ChEBI" id="CHEBI:62899"/>
    </ligand>
</feature>
<reference evidence="14 16" key="2">
    <citation type="submission" date="2016-11" db="EMBL/GenBank/DDBJ databases">
        <authorList>
            <person name="Varghese N."/>
            <person name="Submissions S."/>
        </authorList>
    </citation>
    <scope>NUCLEOTIDE SEQUENCE [LARGE SCALE GENOMIC DNA]</scope>
    <source>
        <strain evidence="14 16">DSM 7308</strain>
    </source>
</reference>
<dbReference type="SUPFAM" id="SSF51391">
    <property type="entry name" value="Thiamin phosphate synthase"/>
    <property type="match status" value="1"/>
</dbReference>
<dbReference type="NCBIfam" id="TIGR00693">
    <property type="entry name" value="thiE"/>
    <property type="match status" value="1"/>
</dbReference>
<reference evidence="13 15" key="1">
    <citation type="submission" date="2016-02" db="EMBL/GenBank/DDBJ databases">
        <title>Draft genome sequence for Clostridium paradoxum JW-YL-7.</title>
        <authorList>
            <person name="Utturkar S.M."/>
            <person name="Lancaster A."/>
            <person name="Poole F.L."/>
            <person name="Adams M.W."/>
            <person name="Brown S.D."/>
        </authorList>
    </citation>
    <scope>NUCLEOTIDE SEQUENCE [LARGE SCALE GENOMIC DNA]</scope>
    <source>
        <strain evidence="13 15">JW-YL-7</strain>
    </source>
</reference>
<name>A0A150FQ48_CLOPD</name>
<dbReference type="Proteomes" id="UP000092605">
    <property type="component" value="Unassembled WGS sequence"/>
</dbReference>
<dbReference type="GO" id="GO:0000287">
    <property type="term" value="F:magnesium ion binding"/>
    <property type="evidence" value="ECO:0007669"/>
    <property type="project" value="UniProtKB-UniRule"/>
</dbReference>
<dbReference type="GO" id="GO:0004789">
    <property type="term" value="F:thiamine-phosphate diphosphorylase activity"/>
    <property type="evidence" value="ECO:0007669"/>
    <property type="project" value="UniProtKB-UniRule"/>
</dbReference>
<accession>A0A150FQ48</accession>
<comment type="catalytic activity">
    <reaction evidence="6 9 10">
        <text>4-methyl-5-(2-phosphooxyethyl)-thiazole + 4-amino-2-methyl-5-(diphosphooxymethyl)pyrimidine + H(+) = thiamine phosphate + diphosphate</text>
        <dbReference type="Rhea" id="RHEA:22328"/>
        <dbReference type="ChEBI" id="CHEBI:15378"/>
        <dbReference type="ChEBI" id="CHEBI:33019"/>
        <dbReference type="ChEBI" id="CHEBI:37575"/>
        <dbReference type="ChEBI" id="CHEBI:57841"/>
        <dbReference type="ChEBI" id="CHEBI:58296"/>
        <dbReference type="EC" id="2.5.1.3"/>
    </reaction>
</comment>
<feature type="domain" description="Thiamine phosphate synthase/TenI" evidence="12">
    <location>
        <begin position="11"/>
        <end position="191"/>
    </location>
</feature>
<dbReference type="InterPro" id="IPR013785">
    <property type="entry name" value="Aldolase_TIM"/>
</dbReference>
<dbReference type="PATRIC" id="fig|1121328.3.peg.410"/>
<dbReference type="InterPro" id="IPR036206">
    <property type="entry name" value="ThiamineP_synth_sf"/>
</dbReference>
<evidence type="ECO:0000256" key="11">
    <source>
        <dbReference type="RuleBase" id="RU004253"/>
    </source>
</evidence>
<comment type="function">
    <text evidence="9">Condenses 4-methyl-5-(beta-hydroxyethyl)thiazole monophosphate (THZ-P) and 2-methyl-4-amino-5-hydroxymethyl pyrimidine pyrophosphate (HMP-PP) to form thiamine monophosphate (TMP).</text>
</comment>
<keyword evidence="2 9" id="KW-0808">Transferase</keyword>